<feature type="transmembrane region" description="Helical" evidence="4">
    <location>
        <begin position="293"/>
        <end position="311"/>
    </location>
</feature>
<evidence type="ECO:0000256" key="4">
    <source>
        <dbReference type="SAM" id="Phobius"/>
    </source>
</evidence>
<feature type="transmembrane region" description="Helical" evidence="4">
    <location>
        <begin position="175"/>
        <end position="193"/>
    </location>
</feature>
<feature type="transmembrane region" description="Helical" evidence="4">
    <location>
        <begin position="349"/>
        <end position="367"/>
    </location>
</feature>
<feature type="transmembrane region" description="Helical" evidence="4">
    <location>
        <begin position="20"/>
        <end position="42"/>
    </location>
</feature>
<name>A0A916Z808_9SPHN</name>
<keyword evidence="1 4" id="KW-0812">Transmembrane</keyword>
<organism evidence="6 7">
    <name type="scientific">Croceicoccus mobilis</name>
    <dbReference type="NCBI Taxonomy" id="1703339"/>
    <lineage>
        <taxon>Bacteria</taxon>
        <taxon>Pseudomonadati</taxon>
        <taxon>Pseudomonadota</taxon>
        <taxon>Alphaproteobacteria</taxon>
        <taxon>Sphingomonadales</taxon>
        <taxon>Erythrobacteraceae</taxon>
        <taxon>Croceicoccus</taxon>
    </lineage>
</organism>
<proteinExistence type="predicted"/>
<sequence>MQESTIAGGGVAPFHGWRMVGICFILINVALGVNFSAYGALVGAIETGFGTSRALASGGVSMLTLSMGLMSPVVGSLMRRVPLRLLMAVGIVMNAAGLAVPSLTESIYVLLASYLLLVGPGFCLFAIIPCTTIIGNWFVTGRGKALGLANIPIGNAIMPVAAAMVLSAAGLSATFLSGAVLMLALLPLLLLLVDRPEQANQRARGAEHDDDGAVQPGMTTRQILSSRPFQVLTLAVSILSAAGLVMVTQIVGLSMDRGLDLPSASLVLAGFGLAGLAGAPLFGFLADRLGGGRAFAVLAFALIPGWLGLLVADTLPLLLLLAVMIGVCSNGIVTLFGATMGEWLGGRNVGMAMGLCYLLQIPFLFGAPPLAGAMYDATGGYAATIWLHIASMVAIGLLKLFYRPGATVLSASPPASA</sequence>
<reference evidence="6" key="1">
    <citation type="journal article" date="2014" name="Int. J. Syst. Evol. Microbiol.">
        <title>Complete genome sequence of Corynebacterium casei LMG S-19264T (=DSM 44701T), isolated from a smear-ripened cheese.</title>
        <authorList>
            <consortium name="US DOE Joint Genome Institute (JGI-PGF)"/>
            <person name="Walter F."/>
            <person name="Albersmeier A."/>
            <person name="Kalinowski J."/>
            <person name="Ruckert C."/>
        </authorList>
    </citation>
    <scope>NUCLEOTIDE SEQUENCE</scope>
    <source>
        <strain evidence="6">CGMCC 1.15360</strain>
    </source>
</reference>
<dbReference type="EMBL" id="BMIP01000009">
    <property type="protein sequence ID" value="GGD80661.1"/>
    <property type="molecule type" value="Genomic_DNA"/>
</dbReference>
<dbReference type="SUPFAM" id="SSF103473">
    <property type="entry name" value="MFS general substrate transporter"/>
    <property type="match status" value="1"/>
</dbReference>
<dbReference type="InterPro" id="IPR050327">
    <property type="entry name" value="Proton-linked_MCT"/>
</dbReference>
<dbReference type="Pfam" id="PF07690">
    <property type="entry name" value="MFS_1"/>
    <property type="match status" value="1"/>
</dbReference>
<dbReference type="PANTHER" id="PTHR11360">
    <property type="entry name" value="MONOCARBOXYLATE TRANSPORTER"/>
    <property type="match status" value="1"/>
</dbReference>
<evidence type="ECO:0000313" key="6">
    <source>
        <dbReference type="EMBL" id="GGD80661.1"/>
    </source>
</evidence>
<feature type="transmembrane region" description="Helical" evidence="4">
    <location>
        <begin position="264"/>
        <end position="286"/>
    </location>
</feature>
<feature type="domain" description="Major facilitator superfamily (MFS) profile" evidence="5">
    <location>
        <begin position="20"/>
        <end position="408"/>
    </location>
</feature>
<dbReference type="RefSeq" id="WP_172808097.1">
    <property type="nucleotide sequence ID" value="NZ_BMIP01000009.1"/>
</dbReference>
<evidence type="ECO:0000256" key="3">
    <source>
        <dbReference type="ARBA" id="ARBA00023136"/>
    </source>
</evidence>
<feature type="transmembrane region" description="Helical" evidence="4">
    <location>
        <begin position="54"/>
        <end position="74"/>
    </location>
</feature>
<feature type="transmembrane region" description="Helical" evidence="4">
    <location>
        <begin position="317"/>
        <end position="337"/>
    </location>
</feature>
<comment type="caution">
    <text evidence="6">The sequence shown here is derived from an EMBL/GenBank/DDBJ whole genome shotgun (WGS) entry which is preliminary data.</text>
</comment>
<dbReference type="AlphaFoldDB" id="A0A916Z808"/>
<feature type="transmembrane region" description="Helical" evidence="4">
    <location>
        <begin position="106"/>
        <end position="139"/>
    </location>
</feature>
<feature type="transmembrane region" description="Helical" evidence="4">
    <location>
        <begin position="146"/>
        <end position="169"/>
    </location>
</feature>
<feature type="transmembrane region" description="Helical" evidence="4">
    <location>
        <begin position="379"/>
        <end position="402"/>
    </location>
</feature>
<dbReference type="Gene3D" id="1.20.1250.20">
    <property type="entry name" value="MFS general substrate transporter like domains"/>
    <property type="match status" value="1"/>
</dbReference>
<dbReference type="Proteomes" id="UP000612349">
    <property type="component" value="Unassembled WGS sequence"/>
</dbReference>
<dbReference type="PANTHER" id="PTHR11360:SF290">
    <property type="entry name" value="MONOCARBOXYLATE MFS PERMEASE"/>
    <property type="match status" value="1"/>
</dbReference>
<keyword evidence="3 4" id="KW-0472">Membrane</keyword>
<gene>
    <name evidence="6" type="ORF">GCM10010990_33180</name>
</gene>
<reference evidence="6" key="2">
    <citation type="submission" date="2020-09" db="EMBL/GenBank/DDBJ databases">
        <authorList>
            <person name="Sun Q."/>
            <person name="Zhou Y."/>
        </authorList>
    </citation>
    <scope>NUCLEOTIDE SEQUENCE</scope>
    <source>
        <strain evidence="6">CGMCC 1.15360</strain>
    </source>
</reference>
<dbReference type="InterPro" id="IPR036259">
    <property type="entry name" value="MFS_trans_sf"/>
</dbReference>
<protein>
    <recommendedName>
        <fullName evidence="5">Major facilitator superfamily (MFS) profile domain-containing protein</fullName>
    </recommendedName>
</protein>
<evidence type="ECO:0000259" key="5">
    <source>
        <dbReference type="PROSITE" id="PS50850"/>
    </source>
</evidence>
<keyword evidence="2 4" id="KW-1133">Transmembrane helix</keyword>
<dbReference type="GO" id="GO:0022857">
    <property type="term" value="F:transmembrane transporter activity"/>
    <property type="evidence" value="ECO:0007669"/>
    <property type="project" value="InterPro"/>
</dbReference>
<dbReference type="PROSITE" id="PS50850">
    <property type="entry name" value="MFS"/>
    <property type="match status" value="1"/>
</dbReference>
<dbReference type="InterPro" id="IPR011701">
    <property type="entry name" value="MFS"/>
</dbReference>
<evidence type="ECO:0000313" key="7">
    <source>
        <dbReference type="Proteomes" id="UP000612349"/>
    </source>
</evidence>
<evidence type="ECO:0000256" key="1">
    <source>
        <dbReference type="ARBA" id="ARBA00022692"/>
    </source>
</evidence>
<accession>A0A916Z808</accession>
<evidence type="ECO:0000256" key="2">
    <source>
        <dbReference type="ARBA" id="ARBA00022989"/>
    </source>
</evidence>
<keyword evidence="7" id="KW-1185">Reference proteome</keyword>
<feature type="transmembrane region" description="Helical" evidence="4">
    <location>
        <begin position="231"/>
        <end position="252"/>
    </location>
</feature>
<dbReference type="InterPro" id="IPR020846">
    <property type="entry name" value="MFS_dom"/>
</dbReference>